<feature type="transmembrane region" description="Helical" evidence="7">
    <location>
        <begin position="43"/>
        <end position="63"/>
    </location>
</feature>
<keyword evidence="2 7" id="KW-0812">Transmembrane</keyword>
<sequence>MDDGGQPPALYVVPILMLSLAIVTTGLRSWVRKTMIKSFGLDDWLMLSTLACFTVLVSLGFHLNTLGLGHHIITFTAEQLKQFLFFWMLGQIVYIITTIVLKTCISVFLLRIAVSRMSRNIIYGTTGLYLLLGAFFGINIIVQCTPVSFQWDKSIAGGSCRSTSTFATAAYVNGAISATTDLFYALFPIYLIWNLQMDRSVKISVSLILGLGVFSSSVALIRLKYVGSLARTEDYTHDVSGIAIWTTIEPGVGIIAANLACLRPLLRTFLSKLGVSFSTTNAGQPSGFYNTPRSRPFTLSGEGDHKEIPIEDQKSMYSNNRDLELVEQGAWSTKSMTRHSARSGSQENILSVKN</sequence>
<evidence type="ECO:0000256" key="7">
    <source>
        <dbReference type="SAM" id="Phobius"/>
    </source>
</evidence>
<dbReference type="PANTHER" id="PTHR33048">
    <property type="entry name" value="PTH11-LIKE INTEGRAL MEMBRANE PROTEIN (AFU_ORTHOLOGUE AFUA_5G11245)"/>
    <property type="match status" value="1"/>
</dbReference>
<dbReference type="InterPro" id="IPR049326">
    <property type="entry name" value="Rhodopsin_dom_fungi"/>
</dbReference>
<feature type="transmembrane region" description="Helical" evidence="7">
    <location>
        <begin position="242"/>
        <end position="262"/>
    </location>
</feature>
<comment type="subcellular location">
    <subcellularLocation>
        <location evidence="1">Membrane</location>
        <topology evidence="1">Multi-pass membrane protein</topology>
    </subcellularLocation>
</comment>
<feature type="domain" description="Rhodopsin" evidence="8">
    <location>
        <begin position="27"/>
        <end position="267"/>
    </location>
</feature>
<dbReference type="Pfam" id="PF20684">
    <property type="entry name" value="Fung_rhodopsin"/>
    <property type="match status" value="1"/>
</dbReference>
<organism evidence="9 10">
    <name type="scientific">Phlyctema vagabunda</name>
    <dbReference type="NCBI Taxonomy" id="108571"/>
    <lineage>
        <taxon>Eukaryota</taxon>
        <taxon>Fungi</taxon>
        <taxon>Dikarya</taxon>
        <taxon>Ascomycota</taxon>
        <taxon>Pezizomycotina</taxon>
        <taxon>Leotiomycetes</taxon>
        <taxon>Helotiales</taxon>
        <taxon>Dermateaceae</taxon>
        <taxon>Phlyctema</taxon>
    </lineage>
</organism>
<feature type="transmembrane region" description="Helical" evidence="7">
    <location>
        <begin position="171"/>
        <end position="193"/>
    </location>
</feature>
<evidence type="ECO:0000256" key="4">
    <source>
        <dbReference type="ARBA" id="ARBA00023136"/>
    </source>
</evidence>
<gene>
    <name evidence="9" type="ORF">PVAG01_04874</name>
</gene>
<evidence type="ECO:0000256" key="2">
    <source>
        <dbReference type="ARBA" id="ARBA00022692"/>
    </source>
</evidence>
<feature type="transmembrane region" description="Helical" evidence="7">
    <location>
        <begin position="83"/>
        <end position="109"/>
    </location>
</feature>
<feature type="transmembrane region" description="Helical" evidence="7">
    <location>
        <begin position="121"/>
        <end position="142"/>
    </location>
</feature>
<protein>
    <recommendedName>
        <fullName evidence="8">Rhodopsin domain-containing protein</fullName>
    </recommendedName>
</protein>
<proteinExistence type="inferred from homology"/>
<feature type="transmembrane region" description="Helical" evidence="7">
    <location>
        <begin position="205"/>
        <end position="222"/>
    </location>
</feature>
<reference evidence="9 10" key="1">
    <citation type="submission" date="2024-06" db="EMBL/GenBank/DDBJ databases">
        <title>Complete genome of Phlyctema vagabunda strain 19-DSS-EL-015.</title>
        <authorList>
            <person name="Fiorenzani C."/>
        </authorList>
    </citation>
    <scope>NUCLEOTIDE SEQUENCE [LARGE SCALE GENOMIC DNA]</scope>
    <source>
        <strain evidence="9 10">19-DSS-EL-015</strain>
    </source>
</reference>
<feature type="transmembrane region" description="Helical" evidence="7">
    <location>
        <begin position="12"/>
        <end position="31"/>
    </location>
</feature>
<keyword evidence="10" id="KW-1185">Reference proteome</keyword>
<evidence type="ECO:0000256" key="1">
    <source>
        <dbReference type="ARBA" id="ARBA00004141"/>
    </source>
</evidence>
<keyword evidence="4 7" id="KW-0472">Membrane</keyword>
<evidence type="ECO:0000259" key="8">
    <source>
        <dbReference type="Pfam" id="PF20684"/>
    </source>
</evidence>
<evidence type="ECO:0000313" key="10">
    <source>
        <dbReference type="Proteomes" id="UP001629113"/>
    </source>
</evidence>
<dbReference type="Proteomes" id="UP001629113">
    <property type="component" value="Unassembled WGS sequence"/>
</dbReference>
<name>A0ABR4PJ50_9HELO</name>
<keyword evidence="3 7" id="KW-1133">Transmembrane helix</keyword>
<accession>A0ABR4PJ50</accession>
<evidence type="ECO:0000256" key="5">
    <source>
        <dbReference type="ARBA" id="ARBA00038359"/>
    </source>
</evidence>
<evidence type="ECO:0000256" key="6">
    <source>
        <dbReference type="SAM" id="MobiDB-lite"/>
    </source>
</evidence>
<feature type="region of interest" description="Disordered" evidence="6">
    <location>
        <begin position="286"/>
        <end position="305"/>
    </location>
</feature>
<dbReference type="EMBL" id="JBFCZG010000004">
    <property type="protein sequence ID" value="KAL3423127.1"/>
    <property type="molecule type" value="Genomic_DNA"/>
</dbReference>
<dbReference type="PANTHER" id="PTHR33048:SF96">
    <property type="entry name" value="INTEGRAL MEMBRANE PROTEIN"/>
    <property type="match status" value="1"/>
</dbReference>
<comment type="similarity">
    <text evidence="5">Belongs to the SAT4 family.</text>
</comment>
<feature type="compositionally biased region" description="Polar residues" evidence="6">
    <location>
        <begin position="342"/>
        <end position="354"/>
    </location>
</feature>
<feature type="region of interest" description="Disordered" evidence="6">
    <location>
        <begin position="334"/>
        <end position="354"/>
    </location>
</feature>
<evidence type="ECO:0000313" key="9">
    <source>
        <dbReference type="EMBL" id="KAL3423127.1"/>
    </source>
</evidence>
<dbReference type="InterPro" id="IPR052337">
    <property type="entry name" value="SAT4-like"/>
</dbReference>
<comment type="caution">
    <text evidence="9">The sequence shown here is derived from an EMBL/GenBank/DDBJ whole genome shotgun (WGS) entry which is preliminary data.</text>
</comment>
<evidence type="ECO:0000256" key="3">
    <source>
        <dbReference type="ARBA" id="ARBA00022989"/>
    </source>
</evidence>